<sequence length="190" mass="21237">MPQFDGLISFLDSRSFGTIWFWLVVIGMWSATGRNVLGVPTEIVTRARHAQRAGETESAAVVSLLDWLSLVLPRWQLGRHEGVVFLAVSAFFLTSLAIFGFRYGLEMAQALTLLLVPFLILFWMRVRLARRLVPLLAAGQEGERPVEGVGAETVRLMIRHRRLVTALSVVAVALTALWGMLWELMHPNGL</sequence>
<feature type="transmembrane region" description="Helical" evidence="1">
    <location>
        <begin position="83"/>
        <end position="101"/>
    </location>
</feature>
<evidence type="ECO:0000313" key="3">
    <source>
        <dbReference type="Proteomes" id="UP001218412"/>
    </source>
</evidence>
<accession>A0ABY7SSR7</accession>
<organism evidence="2 3">
    <name type="scientific">Paracoccus stylophorae</name>
    <dbReference type="NCBI Taxonomy" id="659350"/>
    <lineage>
        <taxon>Bacteria</taxon>
        <taxon>Pseudomonadati</taxon>
        <taxon>Pseudomonadota</taxon>
        <taxon>Alphaproteobacteria</taxon>
        <taxon>Rhodobacterales</taxon>
        <taxon>Paracoccaceae</taxon>
        <taxon>Paracoccus</taxon>
    </lineage>
</organism>
<feature type="transmembrane region" description="Helical" evidence="1">
    <location>
        <begin position="163"/>
        <end position="182"/>
    </location>
</feature>
<proteinExistence type="predicted"/>
<protein>
    <recommendedName>
        <fullName evidence="4">Component of SufBCD complex</fullName>
    </recommendedName>
</protein>
<evidence type="ECO:0008006" key="4">
    <source>
        <dbReference type="Google" id="ProtNLM"/>
    </source>
</evidence>
<feature type="transmembrane region" description="Helical" evidence="1">
    <location>
        <begin position="107"/>
        <end position="124"/>
    </location>
</feature>
<evidence type="ECO:0000313" key="2">
    <source>
        <dbReference type="EMBL" id="WCR09548.1"/>
    </source>
</evidence>
<keyword evidence="1" id="KW-1133">Transmembrane helix</keyword>
<name>A0ABY7SSR7_9RHOB</name>
<dbReference type="Proteomes" id="UP001218412">
    <property type="component" value="Chromosome"/>
</dbReference>
<keyword evidence="1" id="KW-0472">Membrane</keyword>
<keyword evidence="1" id="KW-0812">Transmembrane</keyword>
<evidence type="ECO:0000256" key="1">
    <source>
        <dbReference type="SAM" id="Phobius"/>
    </source>
</evidence>
<reference evidence="2 3" key="1">
    <citation type="submission" date="2021-01" db="EMBL/GenBank/DDBJ databases">
        <title>Biogeographic distribution of Paracoccus.</title>
        <authorList>
            <person name="Hollensteiner J."/>
            <person name="Leineberger J."/>
            <person name="Brinkhoff T."/>
            <person name="Daniel R."/>
        </authorList>
    </citation>
    <scope>NUCLEOTIDE SEQUENCE [LARGE SCALE GENOMIC DNA]</scope>
    <source>
        <strain evidence="2 3">LMG25392</strain>
    </source>
</reference>
<dbReference type="RefSeq" id="WP_272857660.1">
    <property type="nucleotide sequence ID" value="NZ_CP067134.1"/>
</dbReference>
<dbReference type="EMBL" id="CP067134">
    <property type="protein sequence ID" value="WCR09548.1"/>
    <property type="molecule type" value="Genomic_DNA"/>
</dbReference>
<keyword evidence="3" id="KW-1185">Reference proteome</keyword>
<gene>
    <name evidence="2" type="ORF">JHW45_10490</name>
</gene>
<feature type="transmembrane region" description="Helical" evidence="1">
    <location>
        <begin position="19"/>
        <end position="37"/>
    </location>
</feature>